<sequence>MSRRRFILSSIYACWTNISTLSFWGHTLQIDTILTSCLCVSGCLDVGCNIIGKILRHLQTTKVKKMADSVPRLQNDSYSMDSVAGIQLAYTHRIQAAADERKWL</sequence>
<dbReference type="Proteomes" id="UP000324832">
    <property type="component" value="Unassembled WGS sequence"/>
</dbReference>
<evidence type="ECO:0000313" key="1">
    <source>
        <dbReference type="EMBL" id="VVC92812.1"/>
    </source>
</evidence>
<name>A0A5E4Q3L0_9NEOP</name>
<organism evidence="1 2">
    <name type="scientific">Leptidea sinapis</name>
    <dbReference type="NCBI Taxonomy" id="189913"/>
    <lineage>
        <taxon>Eukaryota</taxon>
        <taxon>Metazoa</taxon>
        <taxon>Ecdysozoa</taxon>
        <taxon>Arthropoda</taxon>
        <taxon>Hexapoda</taxon>
        <taxon>Insecta</taxon>
        <taxon>Pterygota</taxon>
        <taxon>Neoptera</taxon>
        <taxon>Endopterygota</taxon>
        <taxon>Lepidoptera</taxon>
        <taxon>Glossata</taxon>
        <taxon>Ditrysia</taxon>
        <taxon>Papilionoidea</taxon>
        <taxon>Pieridae</taxon>
        <taxon>Dismorphiinae</taxon>
        <taxon>Leptidea</taxon>
    </lineage>
</organism>
<protein>
    <submittedName>
        <fullName evidence="1">Uncharacterized protein</fullName>
    </submittedName>
</protein>
<dbReference type="AlphaFoldDB" id="A0A5E4Q3L0"/>
<keyword evidence="2" id="KW-1185">Reference proteome</keyword>
<gene>
    <name evidence="1" type="ORF">LSINAPIS_LOCUS5166</name>
</gene>
<proteinExistence type="predicted"/>
<dbReference type="EMBL" id="FZQP02001426">
    <property type="protein sequence ID" value="VVC92812.1"/>
    <property type="molecule type" value="Genomic_DNA"/>
</dbReference>
<reference evidence="1 2" key="1">
    <citation type="submission" date="2017-07" db="EMBL/GenBank/DDBJ databases">
        <authorList>
            <person name="Talla V."/>
            <person name="Backstrom N."/>
        </authorList>
    </citation>
    <scope>NUCLEOTIDE SEQUENCE [LARGE SCALE GENOMIC DNA]</scope>
</reference>
<accession>A0A5E4Q3L0</accession>
<evidence type="ECO:0000313" key="2">
    <source>
        <dbReference type="Proteomes" id="UP000324832"/>
    </source>
</evidence>